<reference evidence="3" key="1">
    <citation type="submission" date="2015-07" db="EMBL/GenBank/DDBJ databases">
        <title>Genome sequencing project for genomic taxonomy and phylogenomics of Bacillus-like bacteria.</title>
        <authorList>
            <person name="Liu B."/>
            <person name="Wang J."/>
            <person name="Zhu Y."/>
            <person name="Liu G."/>
            <person name="Chen Q."/>
            <person name="Chen Z."/>
            <person name="Lan J."/>
            <person name="Che J."/>
            <person name="Ge C."/>
            <person name="Shi H."/>
            <person name="Pan Z."/>
            <person name="Liu X."/>
        </authorList>
    </citation>
    <scope>NUCLEOTIDE SEQUENCE [LARGE SCALE GENOMIC DNA]</scope>
    <source>
        <strain evidence="3">DSM 9887</strain>
    </source>
</reference>
<dbReference type="PATRIC" id="fig|54915.3.peg.1272"/>
<dbReference type="AlphaFoldDB" id="A0A0K9YWL3"/>
<gene>
    <name evidence="2" type="ORF">ADS79_11555</name>
    <name evidence="1" type="ORF">BRE01_43590</name>
</gene>
<keyword evidence="4" id="KW-1185">Reference proteome</keyword>
<dbReference type="OrthoDB" id="2455313at2"/>
<organism evidence="2 3">
    <name type="scientific">Brevibacillus reuszeri</name>
    <dbReference type="NCBI Taxonomy" id="54915"/>
    <lineage>
        <taxon>Bacteria</taxon>
        <taxon>Bacillati</taxon>
        <taxon>Bacillota</taxon>
        <taxon>Bacilli</taxon>
        <taxon>Bacillales</taxon>
        <taxon>Paenibacillaceae</taxon>
        <taxon>Brevibacillus</taxon>
    </lineage>
</organism>
<comment type="caution">
    <text evidence="2">The sequence shown here is derived from an EMBL/GenBank/DDBJ whole genome shotgun (WGS) entry which is preliminary data.</text>
</comment>
<dbReference type="Proteomes" id="UP000036834">
    <property type="component" value="Unassembled WGS sequence"/>
</dbReference>
<name>A0A0K9YWL3_9BACL</name>
<evidence type="ECO:0000313" key="1">
    <source>
        <dbReference type="EMBL" id="GED70657.1"/>
    </source>
</evidence>
<protein>
    <submittedName>
        <fullName evidence="2">Uncharacterized protein</fullName>
    </submittedName>
</protein>
<sequence length="70" mass="7669">MLNMRVNNKKIAVEEVEIPEATKASLILIGDADVITCSSVFDTPEDSLFIGKEVPIKPLVGRPILCEPME</sequence>
<reference evidence="2" key="2">
    <citation type="submission" date="2015-07" db="EMBL/GenBank/DDBJ databases">
        <title>MeaNS - Measles Nucleotide Surveillance Program.</title>
        <authorList>
            <person name="Tran T."/>
            <person name="Druce J."/>
        </authorList>
    </citation>
    <scope>NUCLEOTIDE SEQUENCE</scope>
    <source>
        <strain evidence="2">DSM 9887</strain>
    </source>
</reference>
<evidence type="ECO:0000313" key="3">
    <source>
        <dbReference type="Proteomes" id="UP000036834"/>
    </source>
</evidence>
<evidence type="ECO:0000313" key="2">
    <source>
        <dbReference type="EMBL" id="KNB73012.1"/>
    </source>
</evidence>
<proteinExistence type="predicted"/>
<accession>A0A0K9YWL3</accession>
<dbReference type="EMBL" id="BJON01000016">
    <property type="protein sequence ID" value="GED70657.1"/>
    <property type="molecule type" value="Genomic_DNA"/>
</dbReference>
<dbReference type="Proteomes" id="UP000319578">
    <property type="component" value="Unassembled WGS sequence"/>
</dbReference>
<dbReference type="EMBL" id="LGIQ01000007">
    <property type="protein sequence ID" value="KNB73012.1"/>
    <property type="molecule type" value="Genomic_DNA"/>
</dbReference>
<evidence type="ECO:0000313" key="4">
    <source>
        <dbReference type="Proteomes" id="UP000319578"/>
    </source>
</evidence>
<reference evidence="1 4" key="3">
    <citation type="submission" date="2019-06" db="EMBL/GenBank/DDBJ databases">
        <title>Whole genome shotgun sequence of Brevibacillus reuszeri NBRC 15719.</title>
        <authorList>
            <person name="Hosoyama A."/>
            <person name="Uohara A."/>
            <person name="Ohji S."/>
            <person name="Ichikawa N."/>
        </authorList>
    </citation>
    <scope>NUCLEOTIDE SEQUENCE [LARGE SCALE GENOMIC DNA]</scope>
    <source>
        <strain evidence="1 4">NBRC 15719</strain>
    </source>
</reference>
<dbReference type="STRING" id="54915.ADS79_11555"/>